<sequence length="336" mass="37264">MASQQNVDKLLKLIDETIEVPISSLINSSEWGKFNFEDIEDDLKKLFEMLNHLKILPLNLLPDAEITKITTGLDAPKKTIDAIKKFDIEQQNAKGTRDSYVNSIKSQIDAFYIATHLWIPYLAYQKGDVQKNIESLNDSVKKASNVLEQTKEDVKTKKSEIDSVVQAAKEASASVGVSHFSSNFKNEADTLGKTAGKWLKTTIGLAVATFIVTLLSYWILDIPKDSSTAQIVQVLSTKLIIITVFFTATLWAGKMYRATMHQVTVNKHRANALLTFQAFVKASNDNHTRDAILMETTKSIFAISPSGYIENENSGSGQTNVVEIIKSGIDKIGKSE</sequence>
<organism evidence="3 4">
    <name type="scientific">Aliarcobacter cryaerophilus</name>
    <dbReference type="NCBI Taxonomy" id="28198"/>
    <lineage>
        <taxon>Bacteria</taxon>
        <taxon>Pseudomonadati</taxon>
        <taxon>Campylobacterota</taxon>
        <taxon>Epsilonproteobacteria</taxon>
        <taxon>Campylobacterales</taxon>
        <taxon>Arcobacteraceae</taxon>
        <taxon>Aliarcobacter</taxon>
    </lineage>
</organism>
<name>A0A2S9SKL0_9BACT</name>
<reference evidence="3 4" key="1">
    <citation type="submission" date="2017-09" db="EMBL/GenBank/DDBJ databases">
        <title>Reassesment of A. cryaerophilus.</title>
        <authorList>
            <person name="Perez-Cataluna A."/>
            <person name="Collado L."/>
            <person name="Salgado O."/>
            <person name="Lefinanco V."/>
            <person name="Figueras M.J."/>
        </authorList>
    </citation>
    <scope>NUCLEOTIDE SEQUENCE [LARGE SCALE GENOMIC DNA]</scope>
    <source>
        <strain evidence="3 4">LMG 9861</strain>
    </source>
</reference>
<feature type="transmembrane region" description="Helical" evidence="2">
    <location>
        <begin position="231"/>
        <end position="252"/>
    </location>
</feature>
<evidence type="ECO:0000256" key="2">
    <source>
        <dbReference type="SAM" id="Phobius"/>
    </source>
</evidence>
<comment type="caution">
    <text evidence="3">The sequence shown here is derived from an EMBL/GenBank/DDBJ whole genome shotgun (WGS) entry which is preliminary data.</text>
</comment>
<accession>A0A2S9SKL0</accession>
<feature type="transmembrane region" description="Helical" evidence="2">
    <location>
        <begin position="198"/>
        <end position="219"/>
    </location>
</feature>
<keyword evidence="2" id="KW-0472">Membrane</keyword>
<protein>
    <submittedName>
        <fullName evidence="3">Uncharacterized protein</fullName>
    </submittedName>
</protein>
<dbReference type="EMBL" id="NXGJ01000013">
    <property type="protein sequence ID" value="PRM87131.1"/>
    <property type="molecule type" value="Genomic_DNA"/>
</dbReference>
<dbReference type="AlphaFoldDB" id="A0A2S9SKL0"/>
<evidence type="ECO:0000256" key="1">
    <source>
        <dbReference type="SAM" id="Coils"/>
    </source>
</evidence>
<keyword evidence="2" id="KW-0812">Transmembrane</keyword>
<dbReference type="Proteomes" id="UP000239065">
    <property type="component" value="Unassembled WGS sequence"/>
</dbReference>
<keyword evidence="1" id="KW-0175">Coiled coil</keyword>
<evidence type="ECO:0000313" key="4">
    <source>
        <dbReference type="Proteomes" id="UP000239065"/>
    </source>
</evidence>
<keyword evidence="2" id="KW-1133">Transmembrane helix</keyword>
<gene>
    <name evidence="3" type="ORF">CJ669_09050</name>
</gene>
<feature type="coiled-coil region" evidence="1">
    <location>
        <begin position="133"/>
        <end position="160"/>
    </location>
</feature>
<dbReference type="RefSeq" id="WP_105909648.1">
    <property type="nucleotide sequence ID" value="NZ_NXGJ01000013.1"/>
</dbReference>
<evidence type="ECO:0000313" key="3">
    <source>
        <dbReference type="EMBL" id="PRM87131.1"/>
    </source>
</evidence>
<proteinExistence type="predicted"/>